<keyword evidence="4" id="KW-1185">Reference proteome</keyword>
<evidence type="ECO:0000313" key="3">
    <source>
        <dbReference type="EMBL" id="NNG52683.1"/>
    </source>
</evidence>
<reference evidence="3 4" key="1">
    <citation type="submission" date="2020-05" db="EMBL/GenBank/DDBJ databases">
        <title>Draft Genome Sequences of Sphingomonas sp. Isolated from the International Space Station.</title>
        <authorList>
            <person name="Bijlani S."/>
            <person name="Singh N.K."/>
            <person name="Mason C.E."/>
            <person name="Wang C.C."/>
            <person name="Venkateswaran K."/>
        </authorList>
    </citation>
    <scope>NUCLEOTIDE SEQUENCE [LARGE SCALE GENOMIC DNA]</scope>
    <source>
        <strain evidence="3 4">IIF7SW-B5</strain>
    </source>
</reference>
<dbReference type="Proteomes" id="UP000557656">
    <property type="component" value="Unassembled WGS sequence"/>
</dbReference>
<proteinExistence type="predicted"/>
<dbReference type="RefSeq" id="WP_156477720.1">
    <property type="nucleotide sequence ID" value="NZ_JABEOV010000006.1"/>
</dbReference>
<dbReference type="EMBL" id="JABEOV010000006">
    <property type="protein sequence ID" value="NNG52683.1"/>
    <property type="molecule type" value="Genomic_DNA"/>
</dbReference>
<organism evidence="3 4">
    <name type="scientific">Sphingomonas sanguinis</name>
    <dbReference type="NCBI Taxonomy" id="33051"/>
    <lineage>
        <taxon>Bacteria</taxon>
        <taxon>Pseudomonadati</taxon>
        <taxon>Pseudomonadota</taxon>
        <taxon>Alphaproteobacteria</taxon>
        <taxon>Sphingomonadales</taxon>
        <taxon>Sphingomonadaceae</taxon>
        <taxon>Sphingomonas</taxon>
    </lineage>
</organism>
<gene>
    <name evidence="3" type="ORF">HKX05_04900</name>
</gene>
<feature type="transmembrane region" description="Helical" evidence="1">
    <location>
        <begin position="198"/>
        <end position="218"/>
    </location>
</feature>
<feature type="domain" description="DUF7847" evidence="2">
    <location>
        <begin position="24"/>
        <end position="268"/>
    </location>
</feature>
<feature type="transmembrane region" description="Helical" evidence="1">
    <location>
        <begin position="238"/>
        <end position="262"/>
    </location>
</feature>
<feature type="transmembrane region" description="Helical" evidence="1">
    <location>
        <begin position="99"/>
        <end position="126"/>
    </location>
</feature>
<sequence>MMTVRIGTVWDSTQQVLSGRAGMLAPIAAIGIVLPAVLQLLLVPRGAAPGQMGVTGFAITLLSLIMGVWAQLAIMAVATHPATTTADASRAALGRLLPVIGVGAVIGIGFGLIILVPIVVLGASGYDFAAVMAAQGDPSKLPPMPGGAAMFVALYTLVVAVLSLWLVARLMPVYAVVLNERRGLGAFRRSIALTRGMTWRLIGVFILFLIVLGVATLAAQGVSGAVLRLVLGADRAPLALLLAMLIGTVVSTGFLTLAYVFVARLYVATAGDKAYPVEDGAPAL</sequence>
<evidence type="ECO:0000259" key="2">
    <source>
        <dbReference type="Pfam" id="PF25231"/>
    </source>
</evidence>
<keyword evidence="1" id="KW-1133">Transmembrane helix</keyword>
<name>A0ABX1UGT9_9SPHN</name>
<feature type="transmembrane region" description="Helical" evidence="1">
    <location>
        <begin position="21"/>
        <end position="42"/>
    </location>
</feature>
<feature type="transmembrane region" description="Helical" evidence="1">
    <location>
        <begin position="54"/>
        <end position="78"/>
    </location>
</feature>
<comment type="caution">
    <text evidence="3">The sequence shown here is derived from an EMBL/GenBank/DDBJ whole genome shotgun (WGS) entry which is preliminary data.</text>
</comment>
<evidence type="ECO:0000313" key="4">
    <source>
        <dbReference type="Proteomes" id="UP000557656"/>
    </source>
</evidence>
<keyword evidence="1" id="KW-0812">Transmembrane</keyword>
<feature type="transmembrane region" description="Helical" evidence="1">
    <location>
        <begin position="146"/>
        <end position="177"/>
    </location>
</feature>
<dbReference type="GeneID" id="78486290"/>
<evidence type="ECO:0000256" key="1">
    <source>
        <dbReference type="SAM" id="Phobius"/>
    </source>
</evidence>
<keyword evidence="1" id="KW-0472">Membrane</keyword>
<dbReference type="Pfam" id="PF25231">
    <property type="entry name" value="DUF7847"/>
    <property type="match status" value="1"/>
</dbReference>
<protein>
    <recommendedName>
        <fullName evidence="2">DUF7847 domain-containing protein</fullName>
    </recommendedName>
</protein>
<dbReference type="InterPro" id="IPR057169">
    <property type="entry name" value="DUF7847"/>
</dbReference>
<accession>A0ABX1UGT9</accession>